<dbReference type="PaxDb" id="4577-GRMZM2G163099_P01"/>
<feature type="compositionally biased region" description="Low complexity" evidence="1">
    <location>
        <begin position="54"/>
        <end position="99"/>
    </location>
</feature>
<organism evidence="4">
    <name type="scientific">Zea mays</name>
    <name type="common">Maize</name>
    <dbReference type="NCBI Taxonomy" id="4577"/>
    <lineage>
        <taxon>Eukaryota</taxon>
        <taxon>Viridiplantae</taxon>
        <taxon>Streptophyta</taxon>
        <taxon>Embryophyta</taxon>
        <taxon>Tracheophyta</taxon>
        <taxon>Spermatophyta</taxon>
        <taxon>Magnoliopsida</taxon>
        <taxon>Liliopsida</taxon>
        <taxon>Poales</taxon>
        <taxon>Poaceae</taxon>
        <taxon>PACMAD clade</taxon>
        <taxon>Panicoideae</taxon>
        <taxon>Andropogonodae</taxon>
        <taxon>Andropogoneae</taxon>
        <taxon>Tripsacinae</taxon>
        <taxon>Zea</taxon>
    </lineage>
</organism>
<evidence type="ECO:0000313" key="4">
    <source>
        <dbReference type="EMBL" id="ONM32708.1"/>
    </source>
</evidence>
<dbReference type="EnsemblPlants" id="Zm00001eb134210_T002">
    <property type="protein sequence ID" value="Zm00001eb134210_P002"/>
    <property type="gene ID" value="Zm00001eb134210"/>
</dbReference>
<dbReference type="CDD" id="cd05381">
    <property type="entry name" value="CAP_PR-1"/>
    <property type="match status" value="1"/>
</dbReference>
<feature type="region of interest" description="Disordered" evidence="1">
    <location>
        <begin position="48"/>
        <end position="129"/>
    </location>
</feature>
<dbReference type="SMART" id="SM00198">
    <property type="entry name" value="SCP"/>
    <property type="match status" value="1"/>
</dbReference>
<reference evidence="4 6" key="1">
    <citation type="submission" date="2015-12" db="EMBL/GenBank/DDBJ databases">
        <title>Update maize B73 reference genome by single molecule sequencing technologies.</title>
        <authorList>
            <consortium name="Maize Genome Sequencing Project"/>
            <person name="Ware D."/>
        </authorList>
    </citation>
    <scope>NUCLEOTIDE SEQUENCE [LARGE SCALE GENOMIC DNA]</scope>
    <source>
        <strain evidence="6">cv. B73</strain>
        <tissue evidence="4">Seedling</tissue>
    </source>
</reference>
<dbReference type="PRINTS" id="PR00837">
    <property type="entry name" value="V5TPXLIKE"/>
</dbReference>
<dbReference type="InterPro" id="IPR014044">
    <property type="entry name" value="CAP_dom"/>
</dbReference>
<protein>
    <submittedName>
        <fullName evidence="4">Pathogenesis-related protein 1</fullName>
    </submittedName>
</protein>
<dbReference type="SMR" id="A0A1D6MV60"/>
<evidence type="ECO:0000313" key="6">
    <source>
        <dbReference type="Proteomes" id="UP000007305"/>
    </source>
</evidence>
<keyword evidence="2" id="KW-0732">Signal</keyword>
<dbReference type="Gene3D" id="3.40.33.10">
    <property type="entry name" value="CAP"/>
    <property type="match status" value="1"/>
</dbReference>
<feature type="chain" id="PRO_5010807179" evidence="2">
    <location>
        <begin position="28"/>
        <end position="267"/>
    </location>
</feature>
<dbReference type="PANTHER" id="PTHR10334">
    <property type="entry name" value="CYSTEINE-RICH SECRETORY PROTEIN-RELATED"/>
    <property type="match status" value="1"/>
</dbReference>
<accession>A0A1D6MV60</accession>
<dbReference type="EMBL" id="CM007649">
    <property type="protein sequence ID" value="ONM32708.1"/>
    <property type="molecule type" value="Genomic_DNA"/>
</dbReference>
<reference evidence="5" key="2">
    <citation type="submission" date="2019-07" db="EMBL/GenBank/DDBJ databases">
        <authorList>
            <person name="Seetharam A."/>
            <person name="Woodhouse M."/>
            <person name="Cannon E."/>
        </authorList>
    </citation>
    <scope>NUCLEOTIDE SEQUENCE [LARGE SCALE GENOMIC DNA]</scope>
    <source>
        <strain evidence="5">cv. B73</strain>
    </source>
</reference>
<gene>
    <name evidence="5" type="primary">LOC100194144</name>
    <name evidence="4" type="ORF">ZEAMMB73_Zm00001d041230</name>
</gene>
<dbReference type="OMA" id="NHNVHRS"/>
<evidence type="ECO:0000313" key="5">
    <source>
        <dbReference type="EnsemblPlants" id="Zm00001eb134210_P002"/>
    </source>
</evidence>
<sequence>MMRRRAMTMTIAAVLCLLLFSGRLAAAEKTFRGGGGGGYGGLEAGGGGGGGGYSTPSEAAPSTPAAGETTTPSSGGGYSTPSEAAPSTPAAEETTTTPSSGGGGYGGATGKASSGGGGLDPDGDPEVGLNGKAIEEIVNEHNVFRAKEHVPPLVWNATLARFSQQYAETLKGNCQQIHSSSPYGENLMEGTPGLTWKITVDGWSEEKKNYHYNSDTCDPGKMCGHYKAVVWKTTTSVGCGRIKCNSGDTIIMCSYWPPGNYDGVKPY</sequence>
<evidence type="ECO:0007829" key="7">
    <source>
        <dbReference type="PeptideAtlas" id="A0A1D6MV60"/>
    </source>
</evidence>
<feature type="compositionally biased region" description="Gly residues" evidence="1">
    <location>
        <begin position="100"/>
        <end position="120"/>
    </location>
</feature>
<dbReference type="InterPro" id="IPR018244">
    <property type="entry name" value="Allrgn_V5/Tpx1_CS"/>
</dbReference>
<dbReference type="Gramene" id="Zm00001eb134210_T002">
    <property type="protein sequence ID" value="Zm00001eb134210_P002"/>
    <property type="gene ID" value="Zm00001eb134210"/>
</dbReference>
<reference evidence="5" key="3">
    <citation type="submission" date="2021-05" db="UniProtKB">
        <authorList>
            <consortium name="EnsemblPlants"/>
        </authorList>
    </citation>
    <scope>IDENTIFICATION</scope>
    <source>
        <strain evidence="5">cv. B73</strain>
    </source>
</reference>
<evidence type="ECO:0000256" key="1">
    <source>
        <dbReference type="SAM" id="MobiDB-lite"/>
    </source>
</evidence>
<dbReference type="STRING" id="4577.A0A1D6MV60"/>
<dbReference type="eggNOG" id="KOG3017">
    <property type="taxonomic scope" value="Eukaryota"/>
</dbReference>
<evidence type="ECO:0000256" key="2">
    <source>
        <dbReference type="SAM" id="SignalP"/>
    </source>
</evidence>
<dbReference type="Proteomes" id="UP000007305">
    <property type="component" value="Chromosome 3"/>
</dbReference>
<name>A0A1D6MV60_MAIZE</name>
<dbReference type="AlphaFoldDB" id="A0A1D6MV60"/>
<dbReference type="FunFam" id="3.40.33.10:FF:000019">
    <property type="entry name" value="Pathogenesis-related protein 1"/>
    <property type="match status" value="1"/>
</dbReference>
<feature type="signal peptide" evidence="2">
    <location>
        <begin position="1"/>
        <end position="27"/>
    </location>
</feature>
<feature type="domain" description="SCP" evidence="3">
    <location>
        <begin position="132"/>
        <end position="263"/>
    </location>
</feature>
<keyword evidence="6" id="KW-1185">Reference proteome</keyword>
<dbReference type="ExpressionAtlas" id="A0A1D6MV60">
    <property type="expression patterns" value="baseline and differential"/>
</dbReference>
<dbReference type="SUPFAM" id="SSF55797">
    <property type="entry name" value="PR-1-like"/>
    <property type="match status" value="1"/>
</dbReference>
<accession>A0A3L6FJS7</accession>
<dbReference type="GO" id="GO:0005615">
    <property type="term" value="C:extracellular space"/>
    <property type="evidence" value="ECO:0000318"/>
    <property type="project" value="GO_Central"/>
</dbReference>
<dbReference type="PROSITE" id="PS01010">
    <property type="entry name" value="CRISP_2"/>
    <property type="match status" value="1"/>
</dbReference>
<keyword evidence="7" id="KW-1267">Proteomics identification</keyword>
<evidence type="ECO:0000259" key="3">
    <source>
        <dbReference type="SMART" id="SM00198"/>
    </source>
</evidence>
<proteinExistence type="evidence at protein level"/>
<dbReference type="InterPro" id="IPR035940">
    <property type="entry name" value="CAP_sf"/>
</dbReference>
<dbReference type="InterPro" id="IPR001283">
    <property type="entry name" value="CRISP-related"/>
</dbReference>
<dbReference type="Pfam" id="PF00188">
    <property type="entry name" value="CAP"/>
    <property type="match status" value="1"/>
</dbReference>